<sequence>MMKFPFSLDESYNTIVVDVLLDGFDLRLMVDTVLHIQSLI</sequence>
<comment type="caution">
    <text evidence="1">The sequence shown here is derived from an EMBL/GenBank/DDBJ whole genome shotgun (WGS) entry which is preliminary data.</text>
</comment>
<dbReference type="Proteomes" id="UP000245489">
    <property type="component" value="Unassembled WGS sequence"/>
</dbReference>
<organism evidence="1 2">
    <name type="scientific">Arcicella aurantiaca</name>
    <dbReference type="NCBI Taxonomy" id="591202"/>
    <lineage>
        <taxon>Bacteria</taxon>
        <taxon>Pseudomonadati</taxon>
        <taxon>Bacteroidota</taxon>
        <taxon>Cytophagia</taxon>
        <taxon>Cytophagales</taxon>
        <taxon>Flectobacillaceae</taxon>
        <taxon>Arcicella</taxon>
    </lineage>
</organism>
<dbReference type="AlphaFoldDB" id="A0A316E4B2"/>
<dbReference type="EMBL" id="QGGO01000015">
    <property type="protein sequence ID" value="PWK24488.1"/>
    <property type="molecule type" value="Genomic_DNA"/>
</dbReference>
<proteinExistence type="predicted"/>
<keyword evidence="2" id="KW-1185">Reference proteome</keyword>
<accession>A0A316E4B2</accession>
<name>A0A316E4B2_9BACT</name>
<evidence type="ECO:0000313" key="2">
    <source>
        <dbReference type="Proteomes" id="UP000245489"/>
    </source>
</evidence>
<reference evidence="1 2" key="1">
    <citation type="submission" date="2018-05" db="EMBL/GenBank/DDBJ databases">
        <title>Genomic Encyclopedia of Archaeal and Bacterial Type Strains, Phase II (KMG-II): from individual species to whole genera.</title>
        <authorList>
            <person name="Goeker M."/>
        </authorList>
    </citation>
    <scope>NUCLEOTIDE SEQUENCE [LARGE SCALE GENOMIC DNA]</scope>
    <source>
        <strain evidence="1 2">DSM 22214</strain>
    </source>
</reference>
<gene>
    <name evidence="1" type="ORF">LV89_03001</name>
</gene>
<evidence type="ECO:0000313" key="1">
    <source>
        <dbReference type="EMBL" id="PWK24488.1"/>
    </source>
</evidence>
<protein>
    <submittedName>
        <fullName evidence="1">Uncharacterized protein</fullName>
    </submittedName>
</protein>
<dbReference type="RefSeq" id="WP_262509866.1">
    <property type="nucleotide sequence ID" value="NZ_QGGO01000015.1"/>
</dbReference>